<dbReference type="InterPro" id="IPR050469">
    <property type="entry name" value="Diguanylate_Cyclase"/>
</dbReference>
<dbReference type="PANTHER" id="PTHR45138">
    <property type="entry name" value="REGULATORY COMPONENTS OF SENSORY TRANSDUCTION SYSTEM"/>
    <property type="match status" value="1"/>
</dbReference>
<evidence type="ECO:0000313" key="7">
    <source>
        <dbReference type="Proteomes" id="UP000235346"/>
    </source>
</evidence>
<dbReference type="Proteomes" id="UP000235346">
    <property type="component" value="Unassembled WGS sequence"/>
</dbReference>
<evidence type="ECO:0000313" key="6">
    <source>
        <dbReference type="EMBL" id="PMR67403.1"/>
    </source>
</evidence>
<dbReference type="FunFam" id="3.30.70.270:FF:000001">
    <property type="entry name" value="Diguanylate cyclase domain protein"/>
    <property type="match status" value="1"/>
</dbReference>
<comment type="cofactor">
    <cofactor evidence="1">
        <name>Mg(2+)</name>
        <dbReference type="ChEBI" id="CHEBI:18420"/>
    </cofactor>
</comment>
<dbReference type="CDD" id="cd01949">
    <property type="entry name" value="GGDEF"/>
    <property type="match status" value="1"/>
</dbReference>
<keyword evidence="4" id="KW-0472">Membrane</keyword>
<comment type="catalytic activity">
    <reaction evidence="3">
        <text>2 GTP = 3',3'-c-di-GMP + 2 diphosphate</text>
        <dbReference type="Rhea" id="RHEA:24898"/>
        <dbReference type="ChEBI" id="CHEBI:33019"/>
        <dbReference type="ChEBI" id="CHEBI:37565"/>
        <dbReference type="ChEBI" id="CHEBI:58805"/>
        <dbReference type="EC" id="2.7.7.65"/>
    </reaction>
</comment>
<dbReference type="EMBL" id="PNRE01000091">
    <property type="protein sequence ID" value="PMR67403.1"/>
    <property type="molecule type" value="Genomic_DNA"/>
</dbReference>
<dbReference type="InterPro" id="IPR000160">
    <property type="entry name" value="GGDEF_dom"/>
</dbReference>
<evidence type="ECO:0000256" key="4">
    <source>
        <dbReference type="SAM" id="Phobius"/>
    </source>
</evidence>
<dbReference type="NCBIfam" id="TIGR00254">
    <property type="entry name" value="GGDEF"/>
    <property type="match status" value="1"/>
</dbReference>
<organism evidence="6 7">
    <name type="scientific">Halomonas heilongjiangensis</name>
    <dbReference type="NCBI Taxonomy" id="1387883"/>
    <lineage>
        <taxon>Bacteria</taxon>
        <taxon>Pseudomonadati</taxon>
        <taxon>Pseudomonadota</taxon>
        <taxon>Gammaproteobacteria</taxon>
        <taxon>Oceanospirillales</taxon>
        <taxon>Halomonadaceae</taxon>
        <taxon>Halomonas</taxon>
    </lineage>
</organism>
<dbReference type="AlphaFoldDB" id="A0A2N7TGU4"/>
<comment type="caution">
    <text evidence="6">The sequence shown here is derived from an EMBL/GenBank/DDBJ whole genome shotgun (WGS) entry which is preliminary data.</text>
</comment>
<keyword evidence="4" id="KW-0812">Transmembrane</keyword>
<sequence length="424" mass="46562">MTPPAAPQGSPRFRRHSLTAKQAVLTLGIAMLLSILAGAIELASDARSMRQEVENQTRHLLALVNGTAAEAAFQLNPDLAAQVAEGLWAGGHVASVTIRDDFDRIMARRDRPSEAHAGWLANALFGDILHYREPLTYELGSGEPASAVGEIELSLALGSLSRAFIDRSLQVFSLGMLKALAIAALVVVVFHAFITRPLLRVHAAIAETDPHHPGQWPKPRLERHIEDELGHLVESLDDLLNAFQNGLDQRDALHQISTLDGLTGIANRRRFDSFMADSWLRARRSRRPLSVIFLDIDNFKGFNDHYGHVSGDDTLRAVAGALTRVVTRATDLVARYGGEEFVCILPDTDLEGARRVASRIRDAILALDIPHAGSEHAEQVTASFGIACATPGDDDMSCEQLLEQADRQLYRAKHQGRDRIVWQE</sequence>
<dbReference type="EC" id="2.7.7.65" evidence="2"/>
<feature type="domain" description="GGDEF" evidence="5">
    <location>
        <begin position="287"/>
        <end position="424"/>
    </location>
</feature>
<protein>
    <recommendedName>
        <fullName evidence="2">diguanylate cyclase</fullName>
        <ecNumber evidence="2">2.7.7.65</ecNumber>
    </recommendedName>
</protein>
<dbReference type="GO" id="GO:0052621">
    <property type="term" value="F:diguanylate cyclase activity"/>
    <property type="evidence" value="ECO:0007669"/>
    <property type="project" value="UniProtKB-EC"/>
</dbReference>
<evidence type="ECO:0000256" key="1">
    <source>
        <dbReference type="ARBA" id="ARBA00001946"/>
    </source>
</evidence>
<dbReference type="SMART" id="SM00267">
    <property type="entry name" value="GGDEF"/>
    <property type="match status" value="1"/>
</dbReference>
<evidence type="ECO:0000256" key="3">
    <source>
        <dbReference type="ARBA" id="ARBA00034247"/>
    </source>
</evidence>
<dbReference type="SUPFAM" id="SSF55073">
    <property type="entry name" value="Nucleotide cyclase"/>
    <property type="match status" value="1"/>
</dbReference>
<keyword evidence="4" id="KW-1133">Transmembrane helix</keyword>
<dbReference type="OrthoDB" id="9812260at2"/>
<dbReference type="RefSeq" id="WP_102629605.1">
    <property type="nucleotide sequence ID" value="NZ_PDOH01000020.1"/>
</dbReference>
<dbReference type="InterPro" id="IPR043128">
    <property type="entry name" value="Rev_trsase/Diguanyl_cyclase"/>
</dbReference>
<keyword evidence="7" id="KW-1185">Reference proteome</keyword>
<reference evidence="6 7" key="1">
    <citation type="submission" date="2018-01" db="EMBL/GenBank/DDBJ databases">
        <title>Halomonas endophytica sp. nov., isolated from storage liquid in the stems of Populus euphratica.</title>
        <authorList>
            <person name="Chen C."/>
        </authorList>
    </citation>
    <scope>NUCLEOTIDE SEQUENCE [LARGE SCALE GENOMIC DNA]</scope>
    <source>
        <strain evidence="6 7">DSM 26881</strain>
    </source>
</reference>
<proteinExistence type="predicted"/>
<dbReference type="Pfam" id="PF00990">
    <property type="entry name" value="GGDEF"/>
    <property type="match status" value="1"/>
</dbReference>
<feature type="transmembrane region" description="Helical" evidence="4">
    <location>
        <begin position="20"/>
        <end position="40"/>
    </location>
</feature>
<evidence type="ECO:0000256" key="2">
    <source>
        <dbReference type="ARBA" id="ARBA00012528"/>
    </source>
</evidence>
<dbReference type="InterPro" id="IPR029787">
    <property type="entry name" value="Nucleotide_cyclase"/>
</dbReference>
<gene>
    <name evidence="6" type="ORF">C1H66_19725</name>
</gene>
<dbReference type="Gene3D" id="3.30.70.270">
    <property type="match status" value="1"/>
</dbReference>
<accession>A0A2N7TGU4</accession>
<evidence type="ECO:0000259" key="5">
    <source>
        <dbReference type="PROSITE" id="PS50887"/>
    </source>
</evidence>
<feature type="transmembrane region" description="Helical" evidence="4">
    <location>
        <begin position="171"/>
        <end position="194"/>
    </location>
</feature>
<dbReference type="PANTHER" id="PTHR45138:SF9">
    <property type="entry name" value="DIGUANYLATE CYCLASE DGCM-RELATED"/>
    <property type="match status" value="1"/>
</dbReference>
<dbReference type="PROSITE" id="PS50887">
    <property type="entry name" value="GGDEF"/>
    <property type="match status" value="1"/>
</dbReference>
<name>A0A2N7TGU4_9GAMM</name>